<dbReference type="EMBL" id="JACAZI010000001">
    <property type="protein sequence ID" value="KAF7371472.1"/>
    <property type="molecule type" value="Genomic_DNA"/>
</dbReference>
<dbReference type="GO" id="GO:0016616">
    <property type="term" value="F:oxidoreductase activity, acting on the CH-OH group of donors, NAD or NADP as acceptor"/>
    <property type="evidence" value="ECO:0007669"/>
    <property type="project" value="InterPro"/>
</dbReference>
<evidence type="ECO:0000256" key="4">
    <source>
        <dbReference type="ARBA" id="ARBA00023002"/>
    </source>
</evidence>
<comment type="cofactor">
    <cofactor evidence="1">
        <name>Zn(2+)</name>
        <dbReference type="ChEBI" id="CHEBI:29105"/>
    </cofactor>
</comment>
<dbReference type="GO" id="GO:0046872">
    <property type="term" value="F:metal ion binding"/>
    <property type="evidence" value="ECO:0007669"/>
    <property type="project" value="UniProtKB-KW"/>
</dbReference>
<dbReference type="InterPro" id="IPR013149">
    <property type="entry name" value="ADH-like_C"/>
</dbReference>
<evidence type="ECO:0000256" key="3">
    <source>
        <dbReference type="ARBA" id="ARBA00022833"/>
    </source>
</evidence>
<sequence>MVDPYKICPGGQLISSWSPAPHDMCSACRFQLVARRPPIGGVPKYGINNLDQGSFGSHAIWDASWLFKIPAGIAPENAAPLMCGGASVFTVIDTYNIRPTDRVGAAGIGGLGHLAIQFLSKMGVRVVAFSSTEAKREEALQLGAAEFYATAGVETLAIGPPLEHLLVTTSFLPNWTLYLNIMNAMGSIHVLTVSGTYLVIPAMPVLVKGLTIQGSAAASRAVQVKMLEFAASHQIKPIIEWFPLNKEGVEEAMAKLRDGHMRYRAVLVA</sequence>
<name>A0A8H7DFS0_9AGAR</name>
<dbReference type="Pfam" id="PF00107">
    <property type="entry name" value="ADH_zinc_N"/>
    <property type="match status" value="1"/>
</dbReference>
<dbReference type="OrthoDB" id="1879366at2759"/>
<keyword evidence="2" id="KW-0479">Metal-binding</keyword>
<evidence type="ECO:0000259" key="5">
    <source>
        <dbReference type="Pfam" id="PF00107"/>
    </source>
</evidence>
<dbReference type="FunFam" id="3.40.50.720:FF:000022">
    <property type="entry name" value="Cinnamyl alcohol dehydrogenase"/>
    <property type="match status" value="1"/>
</dbReference>
<proteinExistence type="predicted"/>
<dbReference type="Gene3D" id="3.40.50.720">
    <property type="entry name" value="NAD(P)-binding Rossmann-like Domain"/>
    <property type="match status" value="1"/>
</dbReference>
<keyword evidence="4" id="KW-0560">Oxidoreductase</keyword>
<dbReference type="InterPro" id="IPR036291">
    <property type="entry name" value="NAD(P)-bd_dom_sf"/>
</dbReference>
<reference evidence="6" key="1">
    <citation type="submission" date="2020-05" db="EMBL/GenBank/DDBJ databases">
        <title>Mycena genomes resolve the evolution of fungal bioluminescence.</title>
        <authorList>
            <person name="Tsai I.J."/>
        </authorList>
    </citation>
    <scope>NUCLEOTIDE SEQUENCE</scope>
    <source>
        <strain evidence="6">CCC161011</strain>
    </source>
</reference>
<gene>
    <name evidence="6" type="ORF">MVEN_00001800</name>
</gene>
<accession>A0A8H7DFS0</accession>
<protein>
    <recommendedName>
        <fullName evidence="5">Alcohol dehydrogenase-like C-terminal domain-containing protein</fullName>
    </recommendedName>
</protein>
<evidence type="ECO:0000313" key="6">
    <source>
        <dbReference type="EMBL" id="KAF7371472.1"/>
    </source>
</evidence>
<feature type="domain" description="Alcohol dehydrogenase-like C-terminal" evidence="5">
    <location>
        <begin position="110"/>
        <end position="231"/>
    </location>
</feature>
<dbReference type="Proteomes" id="UP000620124">
    <property type="component" value="Unassembled WGS sequence"/>
</dbReference>
<comment type="caution">
    <text evidence="6">The sequence shown here is derived from an EMBL/GenBank/DDBJ whole genome shotgun (WGS) entry which is preliminary data.</text>
</comment>
<evidence type="ECO:0000256" key="2">
    <source>
        <dbReference type="ARBA" id="ARBA00022723"/>
    </source>
</evidence>
<dbReference type="Gene3D" id="3.90.180.10">
    <property type="entry name" value="Medium-chain alcohol dehydrogenases, catalytic domain"/>
    <property type="match status" value="1"/>
</dbReference>
<organism evidence="6 7">
    <name type="scientific">Mycena venus</name>
    <dbReference type="NCBI Taxonomy" id="2733690"/>
    <lineage>
        <taxon>Eukaryota</taxon>
        <taxon>Fungi</taxon>
        <taxon>Dikarya</taxon>
        <taxon>Basidiomycota</taxon>
        <taxon>Agaricomycotina</taxon>
        <taxon>Agaricomycetes</taxon>
        <taxon>Agaricomycetidae</taxon>
        <taxon>Agaricales</taxon>
        <taxon>Marasmiineae</taxon>
        <taxon>Mycenaceae</taxon>
        <taxon>Mycena</taxon>
    </lineage>
</organism>
<keyword evidence="7" id="KW-1185">Reference proteome</keyword>
<dbReference type="PANTHER" id="PTHR42683">
    <property type="entry name" value="ALDEHYDE REDUCTASE"/>
    <property type="match status" value="1"/>
</dbReference>
<dbReference type="InterPro" id="IPR011032">
    <property type="entry name" value="GroES-like_sf"/>
</dbReference>
<dbReference type="AlphaFoldDB" id="A0A8H7DFS0"/>
<dbReference type="InterPro" id="IPR047109">
    <property type="entry name" value="CAD-like"/>
</dbReference>
<dbReference type="SUPFAM" id="SSF50129">
    <property type="entry name" value="GroES-like"/>
    <property type="match status" value="1"/>
</dbReference>
<evidence type="ECO:0000313" key="7">
    <source>
        <dbReference type="Proteomes" id="UP000620124"/>
    </source>
</evidence>
<dbReference type="SUPFAM" id="SSF51735">
    <property type="entry name" value="NAD(P)-binding Rossmann-fold domains"/>
    <property type="match status" value="1"/>
</dbReference>
<keyword evidence="3" id="KW-0862">Zinc</keyword>
<evidence type="ECO:0000256" key="1">
    <source>
        <dbReference type="ARBA" id="ARBA00001947"/>
    </source>
</evidence>